<dbReference type="GO" id="GO:0005576">
    <property type="term" value="C:extracellular region"/>
    <property type="evidence" value="ECO:0007669"/>
    <property type="project" value="UniProtKB-SubCell"/>
</dbReference>
<dbReference type="PANTHER" id="PTHR11437:SF10">
    <property type="entry name" value="ANGIOGENIN-RELATED"/>
    <property type="match status" value="1"/>
</dbReference>
<name>A0A4D9DKR2_9SAUR</name>
<evidence type="ECO:0000256" key="6">
    <source>
        <dbReference type="ARBA" id="ARBA00022801"/>
    </source>
</evidence>
<dbReference type="InterPro" id="IPR023411">
    <property type="entry name" value="RNaseA_AS"/>
</dbReference>
<dbReference type="EMBL" id="QXTE01000546">
    <property type="protein sequence ID" value="TFJ97011.1"/>
    <property type="molecule type" value="Genomic_DNA"/>
</dbReference>
<evidence type="ECO:0000256" key="7">
    <source>
        <dbReference type="ARBA" id="ARBA00023157"/>
    </source>
</evidence>
<evidence type="ECO:0000256" key="4">
    <source>
        <dbReference type="ARBA" id="ARBA00022722"/>
    </source>
</evidence>
<feature type="chain" id="PRO_5019882577" evidence="8">
    <location>
        <begin position="25"/>
        <end position="135"/>
    </location>
</feature>
<dbReference type="SUPFAM" id="SSF54076">
    <property type="entry name" value="RNase A-like"/>
    <property type="match status" value="1"/>
</dbReference>
<dbReference type="Gene3D" id="3.10.130.10">
    <property type="entry name" value="Ribonuclease A-like domain"/>
    <property type="match status" value="1"/>
</dbReference>
<dbReference type="PANTHER" id="PTHR11437">
    <property type="entry name" value="RIBONUCLEASE"/>
    <property type="match status" value="1"/>
</dbReference>
<dbReference type="GO" id="GO:0016787">
    <property type="term" value="F:hydrolase activity"/>
    <property type="evidence" value="ECO:0007669"/>
    <property type="project" value="UniProtKB-KW"/>
</dbReference>
<dbReference type="InterPro" id="IPR036816">
    <property type="entry name" value="RNaseA-like_dom_sf"/>
</dbReference>
<dbReference type="SMART" id="SM00092">
    <property type="entry name" value="RNAse_Pc"/>
    <property type="match status" value="1"/>
</dbReference>
<organism evidence="10 11">
    <name type="scientific">Platysternon megacephalum</name>
    <name type="common">big-headed turtle</name>
    <dbReference type="NCBI Taxonomy" id="55544"/>
    <lineage>
        <taxon>Eukaryota</taxon>
        <taxon>Metazoa</taxon>
        <taxon>Chordata</taxon>
        <taxon>Craniata</taxon>
        <taxon>Vertebrata</taxon>
        <taxon>Euteleostomi</taxon>
        <taxon>Archelosauria</taxon>
        <taxon>Testudinata</taxon>
        <taxon>Testudines</taxon>
        <taxon>Cryptodira</taxon>
        <taxon>Durocryptodira</taxon>
        <taxon>Testudinoidea</taxon>
        <taxon>Platysternidae</taxon>
        <taxon>Platysternon</taxon>
    </lineage>
</organism>
<evidence type="ECO:0000256" key="8">
    <source>
        <dbReference type="RuleBase" id="RU000651"/>
    </source>
</evidence>
<sequence>MALAPRGPRPVLLLPLVLLTTGLAELSEGASYQQFVNQHVDFPRSRVPNNQNYCDLLMQRRGLTHPACKLINTFIHAPADVEGDTSRGTSMTAKELSMSPRAGRHLAPARGAVDTGPQFVSPGSAWPVTLICPCT</sequence>
<keyword evidence="4 8" id="KW-0540">Nuclease</keyword>
<evidence type="ECO:0000313" key="11">
    <source>
        <dbReference type="Proteomes" id="UP000297703"/>
    </source>
</evidence>
<dbReference type="GO" id="GO:0050830">
    <property type="term" value="P:defense response to Gram-positive bacterium"/>
    <property type="evidence" value="ECO:0007669"/>
    <property type="project" value="TreeGrafter"/>
</dbReference>
<keyword evidence="3" id="KW-0964">Secreted</keyword>
<reference evidence="10 11" key="2">
    <citation type="submission" date="2019-04" db="EMBL/GenBank/DDBJ databases">
        <title>The genome sequence of big-headed turtle.</title>
        <authorList>
            <person name="Gong S."/>
        </authorList>
    </citation>
    <scope>NUCLEOTIDE SEQUENCE [LARGE SCALE GENOMIC DNA]</scope>
    <source>
        <strain evidence="10">DO16091913</strain>
        <tissue evidence="10">Muscle</tissue>
    </source>
</reference>
<keyword evidence="8" id="KW-0732">Signal</keyword>
<reference evidence="10 11" key="1">
    <citation type="submission" date="2019-04" db="EMBL/GenBank/DDBJ databases">
        <title>Draft genome of the big-headed turtle Platysternon megacephalum.</title>
        <authorList>
            <person name="Gong S."/>
        </authorList>
    </citation>
    <scope>NUCLEOTIDE SEQUENCE [LARGE SCALE GENOMIC DNA]</scope>
    <source>
        <strain evidence="10">DO16091913</strain>
        <tissue evidence="10">Muscle</tissue>
    </source>
</reference>
<evidence type="ECO:0000256" key="2">
    <source>
        <dbReference type="ARBA" id="ARBA00005600"/>
    </source>
</evidence>
<comment type="subcellular location">
    <subcellularLocation>
        <location evidence="1">Secreted</location>
    </subcellularLocation>
</comment>
<evidence type="ECO:0000259" key="9">
    <source>
        <dbReference type="SMART" id="SM00092"/>
    </source>
</evidence>
<dbReference type="GO" id="GO:0003676">
    <property type="term" value="F:nucleic acid binding"/>
    <property type="evidence" value="ECO:0007669"/>
    <property type="project" value="InterPro"/>
</dbReference>
<keyword evidence="5 8" id="KW-0255">Endonuclease</keyword>
<feature type="domain" description="Ribonuclease A-domain" evidence="9">
    <location>
        <begin position="28"/>
        <end position="131"/>
    </location>
</feature>
<dbReference type="InterPro" id="IPR023412">
    <property type="entry name" value="RNaseA_domain"/>
</dbReference>
<feature type="signal peptide" evidence="8">
    <location>
        <begin position="1"/>
        <end position="24"/>
    </location>
</feature>
<comment type="similarity">
    <text evidence="2 8">Belongs to the pancreatic ribonuclease family.</text>
</comment>
<dbReference type="InterPro" id="IPR001427">
    <property type="entry name" value="RNaseA"/>
</dbReference>
<keyword evidence="7" id="KW-1015">Disulfide bond</keyword>
<protein>
    <submittedName>
        <fullName evidence="10">Ribonuclease</fullName>
    </submittedName>
</protein>
<keyword evidence="6 8" id="KW-0378">Hydrolase</keyword>
<dbReference type="PROSITE" id="PS00127">
    <property type="entry name" value="RNASE_PANCREATIC"/>
    <property type="match status" value="1"/>
</dbReference>
<dbReference type="Proteomes" id="UP000297703">
    <property type="component" value="Unassembled WGS sequence"/>
</dbReference>
<dbReference type="STRING" id="55544.A0A4D9DKR2"/>
<evidence type="ECO:0000256" key="1">
    <source>
        <dbReference type="ARBA" id="ARBA00004613"/>
    </source>
</evidence>
<dbReference type="GO" id="GO:0004540">
    <property type="term" value="F:RNA nuclease activity"/>
    <property type="evidence" value="ECO:0007669"/>
    <property type="project" value="TreeGrafter"/>
</dbReference>
<dbReference type="Pfam" id="PF00074">
    <property type="entry name" value="RnaseA"/>
    <property type="match status" value="1"/>
</dbReference>
<comment type="caution">
    <text evidence="10">The sequence shown here is derived from an EMBL/GenBank/DDBJ whole genome shotgun (WGS) entry which is preliminary data.</text>
</comment>
<evidence type="ECO:0000256" key="5">
    <source>
        <dbReference type="ARBA" id="ARBA00022759"/>
    </source>
</evidence>
<dbReference type="OrthoDB" id="8573660at2759"/>
<dbReference type="GO" id="GO:0004519">
    <property type="term" value="F:endonuclease activity"/>
    <property type="evidence" value="ECO:0007669"/>
    <property type="project" value="UniProtKB-KW"/>
</dbReference>
<dbReference type="AlphaFoldDB" id="A0A4D9DKR2"/>
<gene>
    <name evidence="10" type="ORF">DR999_PMT21188</name>
</gene>
<accession>A0A4D9DKR2</accession>
<proteinExistence type="inferred from homology"/>
<keyword evidence="11" id="KW-1185">Reference proteome</keyword>
<evidence type="ECO:0000313" key="10">
    <source>
        <dbReference type="EMBL" id="TFJ97011.1"/>
    </source>
</evidence>
<evidence type="ECO:0000256" key="3">
    <source>
        <dbReference type="ARBA" id="ARBA00022525"/>
    </source>
</evidence>